<sequence length="279" mass="32118">MNLNVNNIEIFARDDNKLDRFLKLVVFINSFLIFINAFFGYWISLNESEFGRETGNWAFYTFLVILFYINLKVLSFFGILTILYQWKCIIFAIISGIFGALFFIGLLIGPGMRANVFCFILLFFGTIIYAIFYFHMKSIENCKSQGHRYNCRASCIRNEKIQFVDKRFFGDNGKLIKMFATYPNEISDNRSRNDTLHISFSNEPEASSSVYYEASTEKRVSFSNGNFENKTEDGVDVTKSEINSLINSQLSTSASRQQQQQTNQDGSISQLDANSLLQM</sequence>
<organism evidence="3 4">
    <name type="scientific">Blomia tropicalis</name>
    <name type="common">Mite</name>
    <dbReference type="NCBI Taxonomy" id="40697"/>
    <lineage>
        <taxon>Eukaryota</taxon>
        <taxon>Metazoa</taxon>
        <taxon>Ecdysozoa</taxon>
        <taxon>Arthropoda</taxon>
        <taxon>Chelicerata</taxon>
        <taxon>Arachnida</taxon>
        <taxon>Acari</taxon>
        <taxon>Acariformes</taxon>
        <taxon>Sarcoptiformes</taxon>
        <taxon>Astigmata</taxon>
        <taxon>Glycyphagoidea</taxon>
        <taxon>Echimyopodidae</taxon>
        <taxon>Blomia</taxon>
    </lineage>
</organism>
<proteinExistence type="predicted"/>
<feature type="region of interest" description="Disordered" evidence="1">
    <location>
        <begin position="250"/>
        <end position="279"/>
    </location>
</feature>
<evidence type="ECO:0008006" key="5">
    <source>
        <dbReference type="Google" id="ProtNLM"/>
    </source>
</evidence>
<feature type="transmembrane region" description="Helical" evidence="2">
    <location>
        <begin position="89"/>
        <end position="108"/>
    </location>
</feature>
<evidence type="ECO:0000256" key="2">
    <source>
        <dbReference type="SAM" id="Phobius"/>
    </source>
</evidence>
<keyword evidence="2" id="KW-0812">Transmembrane</keyword>
<accession>A0A9Q0M0R1</accession>
<evidence type="ECO:0000313" key="4">
    <source>
        <dbReference type="Proteomes" id="UP001142055"/>
    </source>
</evidence>
<keyword evidence="4" id="KW-1185">Reference proteome</keyword>
<protein>
    <recommendedName>
        <fullName evidence="5">Transmembrane protein</fullName>
    </recommendedName>
</protein>
<name>A0A9Q0M0R1_BLOTA</name>
<dbReference type="AlphaFoldDB" id="A0A9Q0M0R1"/>
<evidence type="ECO:0000313" key="3">
    <source>
        <dbReference type="EMBL" id="KAJ6217140.1"/>
    </source>
</evidence>
<keyword evidence="2" id="KW-1133">Transmembrane helix</keyword>
<feature type="transmembrane region" description="Helical" evidence="2">
    <location>
        <begin position="21"/>
        <end position="45"/>
    </location>
</feature>
<evidence type="ECO:0000256" key="1">
    <source>
        <dbReference type="SAM" id="MobiDB-lite"/>
    </source>
</evidence>
<reference evidence="3" key="1">
    <citation type="submission" date="2022-12" db="EMBL/GenBank/DDBJ databases">
        <title>Genome assemblies of Blomia tropicalis.</title>
        <authorList>
            <person name="Cui Y."/>
        </authorList>
    </citation>
    <scope>NUCLEOTIDE SEQUENCE</scope>
    <source>
        <tissue evidence="3">Adult mites</tissue>
    </source>
</reference>
<dbReference type="Proteomes" id="UP001142055">
    <property type="component" value="Chromosome 3"/>
</dbReference>
<feature type="transmembrane region" description="Helical" evidence="2">
    <location>
        <begin position="57"/>
        <end position="82"/>
    </location>
</feature>
<gene>
    <name evidence="3" type="ORF">RDWZM_008297</name>
</gene>
<dbReference type="EMBL" id="JAPWDV010000003">
    <property type="protein sequence ID" value="KAJ6217140.1"/>
    <property type="molecule type" value="Genomic_DNA"/>
</dbReference>
<comment type="caution">
    <text evidence="3">The sequence shown here is derived from an EMBL/GenBank/DDBJ whole genome shotgun (WGS) entry which is preliminary data.</text>
</comment>
<feature type="compositionally biased region" description="Low complexity" evidence="1">
    <location>
        <begin position="250"/>
        <end position="270"/>
    </location>
</feature>
<feature type="transmembrane region" description="Helical" evidence="2">
    <location>
        <begin position="114"/>
        <end position="134"/>
    </location>
</feature>
<keyword evidence="2" id="KW-0472">Membrane</keyword>